<dbReference type="Proteomes" id="UP000272481">
    <property type="component" value="Unassembled WGS sequence"/>
</dbReference>
<dbReference type="OrthoDB" id="2454083at2"/>
<evidence type="ECO:0000313" key="3">
    <source>
        <dbReference type="Proteomes" id="UP000198823"/>
    </source>
</evidence>
<name>A0A1G7DD80_9BACL</name>
<evidence type="ECO:0000313" key="1">
    <source>
        <dbReference type="EMBL" id="RSK30946.1"/>
    </source>
</evidence>
<gene>
    <name evidence="1" type="ORF">EJA12_09520</name>
    <name evidence="2" type="ORF">SAMN04488126_11028</name>
</gene>
<evidence type="ECO:0000313" key="4">
    <source>
        <dbReference type="Proteomes" id="UP000272481"/>
    </source>
</evidence>
<dbReference type="AlphaFoldDB" id="A0A1G7DD80"/>
<proteinExistence type="predicted"/>
<sequence>MNDQERLVSAYRKLWRGRAAAREASSFQEIRSLAEDELADRLTHPRLRKKHEDKLAEITERIRSSSLGKEDQDLLIRFYRSLTT</sequence>
<reference evidence="2 3" key="1">
    <citation type="submission" date="2016-10" db="EMBL/GenBank/DDBJ databases">
        <authorList>
            <person name="de Groot N.N."/>
        </authorList>
    </citation>
    <scope>NUCLEOTIDE SEQUENCE [LARGE SCALE GENOMIC DNA]</scope>
    <source>
        <strain evidence="2 3">CGMCC 1.6762</strain>
    </source>
</reference>
<keyword evidence="4" id="KW-1185">Reference proteome</keyword>
<dbReference type="EMBL" id="RWGW01000013">
    <property type="protein sequence ID" value="RSK30946.1"/>
    <property type="molecule type" value="Genomic_DNA"/>
</dbReference>
<dbReference type="STRING" id="426756.SAMN04488126_11028"/>
<reference evidence="1 4" key="2">
    <citation type="submission" date="2018-12" db="EMBL/GenBank/DDBJ databases">
        <title>Comparitive functional genomics of dry heat resistant strains isolated from the viking spacecraft.</title>
        <authorList>
            <person name="Seuylemezian A."/>
            <person name="Vaishampayan P."/>
        </authorList>
    </citation>
    <scope>NUCLEOTIDE SEQUENCE [LARGE SCALE GENOMIC DNA]</scope>
    <source>
        <strain evidence="1 4">M6-11</strain>
    </source>
</reference>
<accession>A0A1G7DD80</accession>
<dbReference type="EMBL" id="FNAR01000010">
    <property type="protein sequence ID" value="SDE49578.1"/>
    <property type="molecule type" value="Genomic_DNA"/>
</dbReference>
<organism evidence="2 3">
    <name type="scientific">Bhargavaea beijingensis</name>
    <dbReference type="NCBI Taxonomy" id="426756"/>
    <lineage>
        <taxon>Bacteria</taxon>
        <taxon>Bacillati</taxon>
        <taxon>Bacillota</taxon>
        <taxon>Bacilli</taxon>
        <taxon>Bacillales</taxon>
        <taxon>Caryophanaceae</taxon>
        <taxon>Bhargavaea</taxon>
    </lineage>
</organism>
<protein>
    <submittedName>
        <fullName evidence="2">Uncharacterized protein</fullName>
    </submittedName>
</protein>
<dbReference type="Proteomes" id="UP000198823">
    <property type="component" value="Unassembled WGS sequence"/>
</dbReference>
<evidence type="ECO:0000313" key="2">
    <source>
        <dbReference type="EMBL" id="SDE49578.1"/>
    </source>
</evidence>
<dbReference type="RefSeq" id="WP_092097274.1">
    <property type="nucleotide sequence ID" value="NZ_FNAR01000010.1"/>
</dbReference>